<keyword evidence="10" id="KW-1185">Reference proteome</keyword>
<dbReference type="STRING" id="1280837.A0A316VGH1"/>
<evidence type="ECO:0000256" key="1">
    <source>
        <dbReference type="ARBA" id="ARBA00007733"/>
    </source>
</evidence>
<dbReference type="AlphaFoldDB" id="A0A316VGH1"/>
<evidence type="ECO:0000256" key="7">
    <source>
        <dbReference type="SAM" id="MobiDB-lite"/>
    </source>
</evidence>
<feature type="compositionally biased region" description="Basic residues" evidence="7">
    <location>
        <begin position="20"/>
        <end position="31"/>
    </location>
</feature>
<dbReference type="CDD" id="cd01887">
    <property type="entry name" value="IF2_eIF5B"/>
    <property type="match status" value="1"/>
</dbReference>
<protein>
    <recommendedName>
        <fullName evidence="8">Tr-type G domain-containing protein</fullName>
    </recommendedName>
</protein>
<dbReference type="PANTHER" id="PTHR43381">
    <property type="entry name" value="TRANSLATION INITIATION FACTOR IF-2-RELATED"/>
    <property type="match status" value="1"/>
</dbReference>
<dbReference type="Pfam" id="PF22042">
    <property type="entry name" value="EF-G_D2"/>
    <property type="match status" value="1"/>
</dbReference>
<dbReference type="Pfam" id="PF00009">
    <property type="entry name" value="GTP_EFTU"/>
    <property type="match status" value="1"/>
</dbReference>
<dbReference type="EMBL" id="KZ819603">
    <property type="protein sequence ID" value="PWN35423.1"/>
    <property type="molecule type" value="Genomic_DNA"/>
</dbReference>
<dbReference type="PANTHER" id="PTHR43381:SF20">
    <property type="entry name" value="TRANSLATION INITIATION FACTOR IF-2, MITOCHONDRIAL"/>
    <property type="match status" value="1"/>
</dbReference>
<dbReference type="InParanoid" id="A0A316VGH1"/>
<dbReference type="GO" id="GO:0005525">
    <property type="term" value="F:GTP binding"/>
    <property type="evidence" value="ECO:0007669"/>
    <property type="project" value="UniProtKB-KW"/>
</dbReference>
<feature type="coiled-coil region" evidence="6">
    <location>
        <begin position="549"/>
        <end position="576"/>
    </location>
</feature>
<dbReference type="GeneID" id="37020515"/>
<dbReference type="Proteomes" id="UP000245771">
    <property type="component" value="Unassembled WGS sequence"/>
</dbReference>
<dbReference type="InterPro" id="IPR009000">
    <property type="entry name" value="Transl_B-barrel_sf"/>
</dbReference>
<dbReference type="InterPro" id="IPR036925">
    <property type="entry name" value="TIF_IF2_dom3_sf"/>
</dbReference>
<dbReference type="NCBIfam" id="TIGR00231">
    <property type="entry name" value="small_GTP"/>
    <property type="match status" value="1"/>
</dbReference>
<sequence length="808" mass="87783">MSDESGEFRRGNNINARSAKFTKKGKQAKPGRRAEEEEDDDDDDDLLASKKMKGRRGKPGKGPQAVPPPGKGSRDKGVQFSSSFKSALKVRDKPKKDNNQEPAKAATPRKPSPTPTRRPFRPQKVSIPLPQFITVNNLAKVLDTKMFRLQRVMTQAGHTDTRPDLMLSHSEAELLAMEFNVTVTPLSTSSNDYDIFPRPPPSDPQSLPLRPPVVAIMGHVDHGKTTLLDKLRSASVAAGEAGGITQHVGAFSVEVAGMSNESEKRAITFLDTPGHAAFTQMRSRGAKVTDIVVLVVAADDGVMPQTKEVINMVREVQEEEGVKGAGTGGLQLLIAISKVDRPDADPAKVKGQILGENVILEEFGGDVPCIEISGKTGQGLDVLQDNLVVISELNELRAERTGPVEGYVIESRVEKGFGNTAICLVQRGTLKVGDVCVAGTSWCKVRRLMDSSASLDVAAAEPGQALLLTGWRELPKAGDMLLGVESSGGQDAEELVKKCIDTRLRVEEQRKLLRDVEAINEGRREEANERDKSDRQATEVRRLQREARLAGEEYDLSDLQARVEAAEKKNASATVTQSGKLELRLIVKADVSGTVEAVTGAIEGIGNNEVGVKIIHSGVGEPTESDLDMAKAANGHILGFNVEASRSLHSSAQALIPAIKIHCDDVIYRLMSYVTDECIALLPPVYESRVVGEATIQQVFAINVRGRTTKNIAGCRITNGTVSRNQKIRVLRNVGEGKKANEGEIKLDSAGRQILYEGRLDSLKQVKKEVDEMRKGTECGMSFADGFENFQAGDLIQCYYDEKVTRTL</sequence>
<keyword evidence="3" id="KW-0547">Nucleotide-binding</keyword>
<evidence type="ECO:0000313" key="9">
    <source>
        <dbReference type="EMBL" id="PWN35423.1"/>
    </source>
</evidence>
<dbReference type="Gene3D" id="3.40.50.10050">
    <property type="entry name" value="Translation initiation factor IF- 2, domain 3"/>
    <property type="match status" value="1"/>
</dbReference>
<dbReference type="FunFam" id="2.40.30.10:FF:000008">
    <property type="entry name" value="Translation initiation factor IF-2"/>
    <property type="match status" value="1"/>
</dbReference>
<feature type="compositionally biased region" description="Basic and acidic residues" evidence="7">
    <location>
        <begin position="89"/>
        <end position="99"/>
    </location>
</feature>
<dbReference type="SUPFAM" id="SSF52540">
    <property type="entry name" value="P-loop containing nucleoside triphosphate hydrolases"/>
    <property type="match status" value="1"/>
</dbReference>
<accession>A0A316VGH1</accession>
<keyword evidence="2" id="KW-0396">Initiation factor</keyword>
<dbReference type="FunFam" id="3.40.50.300:FF:000019">
    <property type="entry name" value="Translation initiation factor IF-2"/>
    <property type="match status" value="1"/>
</dbReference>
<evidence type="ECO:0000256" key="5">
    <source>
        <dbReference type="ARBA" id="ARBA00023134"/>
    </source>
</evidence>
<evidence type="ECO:0000256" key="6">
    <source>
        <dbReference type="SAM" id="Coils"/>
    </source>
</evidence>
<comment type="similarity">
    <text evidence="1">Belongs to the TRAFAC class translation factor GTPase superfamily. Classic translation factor GTPase family. IF-2 subfamily.</text>
</comment>
<feature type="compositionally biased region" description="Basic residues" evidence="7">
    <location>
        <begin position="50"/>
        <end position="59"/>
    </location>
</feature>
<evidence type="ECO:0000259" key="8">
    <source>
        <dbReference type="PROSITE" id="PS51722"/>
    </source>
</evidence>
<dbReference type="InterPro" id="IPR023115">
    <property type="entry name" value="TIF_IF2_dom3"/>
</dbReference>
<dbReference type="RefSeq" id="XP_025355725.1">
    <property type="nucleotide sequence ID" value="XM_025498734.1"/>
</dbReference>
<name>A0A316VGH1_9BASI</name>
<reference evidence="9 10" key="1">
    <citation type="journal article" date="2018" name="Mol. Biol. Evol.">
        <title>Broad Genomic Sampling Reveals a Smut Pathogenic Ancestry of the Fungal Clade Ustilaginomycotina.</title>
        <authorList>
            <person name="Kijpornyongpan T."/>
            <person name="Mondo S.J."/>
            <person name="Barry K."/>
            <person name="Sandor L."/>
            <person name="Lee J."/>
            <person name="Lipzen A."/>
            <person name="Pangilinan J."/>
            <person name="LaButti K."/>
            <person name="Hainaut M."/>
            <person name="Henrissat B."/>
            <person name="Grigoriev I.V."/>
            <person name="Spatafora J.W."/>
            <person name="Aime M.C."/>
        </authorList>
    </citation>
    <scope>NUCLEOTIDE SEQUENCE [LARGE SCALE GENOMIC DNA]</scope>
    <source>
        <strain evidence="9 10">MCA 3882</strain>
    </source>
</reference>
<dbReference type="GO" id="GO:0003924">
    <property type="term" value="F:GTPase activity"/>
    <property type="evidence" value="ECO:0007669"/>
    <property type="project" value="InterPro"/>
</dbReference>
<dbReference type="InterPro" id="IPR053905">
    <property type="entry name" value="EF-G-like_DII"/>
</dbReference>
<feature type="region of interest" description="Disordered" evidence="7">
    <location>
        <begin position="1"/>
        <end position="125"/>
    </location>
</feature>
<dbReference type="Pfam" id="PF11987">
    <property type="entry name" value="IF-2"/>
    <property type="match status" value="1"/>
</dbReference>
<feature type="compositionally biased region" description="Acidic residues" evidence="7">
    <location>
        <begin position="36"/>
        <end position="46"/>
    </location>
</feature>
<keyword evidence="4" id="KW-0648">Protein biosynthesis</keyword>
<dbReference type="InterPro" id="IPR000795">
    <property type="entry name" value="T_Tr_GTP-bd_dom"/>
</dbReference>
<organism evidence="9 10">
    <name type="scientific">Meira miltonrushii</name>
    <dbReference type="NCBI Taxonomy" id="1280837"/>
    <lineage>
        <taxon>Eukaryota</taxon>
        <taxon>Fungi</taxon>
        <taxon>Dikarya</taxon>
        <taxon>Basidiomycota</taxon>
        <taxon>Ustilaginomycotina</taxon>
        <taxon>Exobasidiomycetes</taxon>
        <taxon>Exobasidiales</taxon>
        <taxon>Brachybasidiaceae</taxon>
        <taxon>Meira</taxon>
    </lineage>
</organism>
<dbReference type="Gene3D" id="3.40.50.300">
    <property type="entry name" value="P-loop containing nucleotide triphosphate hydrolases"/>
    <property type="match status" value="1"/>
</dbReference>
<dbReference type="SUPFAM" id="SSF50447">
    <property type="entry name" value="Translation proteins"/>
    <property type="match status" value="2"/>
</dbReference>
<dbReference type="InterPro" id="IPR027417">
    <property type="entry name" value="P-loop_NTPase"/>
</dbReference>
<feature type="compositionally biased region" description="Basic and acidic residues" evidence="7">
    <location>
        <begin position="1"/>
        <end position="10"/>
    </location>
</feature>
<proteinExistence type="inferred from homology"/>
<dbReference type="CDD" id="cd03692">
    <property type="entry name" value="mtIF2_IVc"/>
    <property type="match status" value="1"/>
</dbReference>
<keyword evidence="6" id="KW-0175">Coiled coil</keyword>
<dbReference type="GO" id="GO:0003743">
    <property type="term" value="F:translation initiation factor activity"/>
    <property type="evidence" value="ECO:0007669"/>
    <property type="project" value="UniProtKB-KW"/>
</dbReference>
<evidence type="ECO:0000256" key="3">
    <source>
        <dbReference type="ARBA" id="ARBA00022741"/>
    </source>
</evidence>
<dbReference type="InterPro" id="IPR015760">
    <property type="entry name" value="TIF_IF2"/>
</dbReference>
<gene>
    <name evidence="9" type="ORF">FA14DRAFT_160573</name>
</gene>
<dbReference type="PRINTS" id="PR00315">
    <property type="entry name" value="ELONGATNFCT"/>
</dbReference>
<evidence type="ECO:0000313" key="10">
    <source>
        <dbReference type="Proteomes" id="UP000245771"/>
    </source>
</evidence>
<dbReference type="PROSITE" id="PS51722">
    <property type="entry name" value="G_TR_2"/>
    <property type="match status" value="1"/>
</dbReference>
<dbReference type="GO" id="GO:0005737">
    <property type="term" value="C:cytoplasm"/>
    <property type="evidence" value="ECO:0007669"/>
    <property type="project" value="TreeGrafter"/>
</dbReference>
<dbReference type="SUPFAM" id="SSF52156">
    <property type="entry name" value="Initiation factor IF2/eIF5b, domain 3"/>
    <property type="match status" value="1"/>
</dbReference>
<evidence type="ECO:0000256" key="4">
    <source>
        <dbReference type="ARBA" id="ARBA00022917"/>
    </source>
</evidence>
<dbReference type="OrthoDB" id="361630at2759"/>
<feature type="domain" description="Tr-type G" evidence="8">
    <location>
        <begin position="209"/>
        <end position="397"/>
    </location>
</feature>
<dbReference type="FunCoup" id="A0A316VGH1">
    <property type="interactions" value="411"/>
</dbReference>
<dbReference type="Gene3D" id="2.40.30.10">
    <property type="entry name" value="Translation factors"/>
    <property type="match status" value="2"/>
</dbReference>
<dbReference type="InterPro" id="IPR005225">
    <property type="entry name" value="Small_GTP-bd"/>
</dbReference>
<keyword evidence="5" id="KW-0342">GTP-binding</keyword>
<dbReference type="FunFam" id="3.40.50.10050:FF:000001">
    <property type="entry name" value="Translation initiation factor IF-2"/>
    <property type="match status" value="1"/>
</dbReference>
<evidence type="ECO:0000256" key="2">
    <source>
        <dbReference type="ARBA" id="ARBA00022540"/>
    </source>
</evidence>